<protein>
    <recommendedName>
        <fullName evidence="1">DDE-1 domain-containing protein</fullName>
    </recommendedName>
</protein>
<name>A0ABR2KFW5_9EUKA</name>
<dbReference type="Pfam" id="PF03184">
    <property type="entry name" value="DDE_1"/>
    <property type="match status" value="1"/>
</dbReference>
<evidence type="ECO:0000259" key="1">
    <source>
        <dbReference type="Pfam" id="PF03184"/>
    </source>
</evidence>
<accession>A0ABR2KFW5</accession>
<sequence length="192" mass="21703">MAIELFVRNKINVLILPAHCSHVCQPFDVGLASPFKRRIKDFSQNPPNYIREMIFNAPSQAAQQRILVVSSIINSWTQTATHSNCYSSFYACGIFPYDISKVLSNRFVRTSDQNDGVPVERGISINSQVITADSKRIEIASNFFGIQINYVAQIPQYDDASLIQWLQQGSDVILQDFPCTFLEALPNIIIRQ</sequence>
<gene>
    <name evidence="2" type="ORF">M9Y10_033630</name>
</gene>
<dbReference type="InterPro" id="IPR004875">
    <property type="entry name" value="DDE_SF_endonuclease_dom"/>
</dbReference>
<proteinExistence type="predicted"/>
<keyword evidence="3" id="KW-1185">Reference proteome</keyword>
<evidence type="ECO:0000313" key="3">
    <source>
        <dbReference type="Proteomes" id="UP001470230"/>
    </source>
</evidence>
<evidence type="ECO:0000313" key="2">
    <source>
        <dbReference type="EMBL" id="KAK8888890.1"/>
    </source>
</evidence>
<dbReference type="Proteomes" id="UP001470230">
    <property type="component" value="Unassembled WGS sequence"/>
</dbReference>
<reference evidence="2 3" key="1">
    <citation type="submission" date="2024-04" db="EMBL/GenBank/DDBJ databases">
        <title>Tritrichomonas musculus Genome.</title>
        <authorList>
            <person name="Alves-Ferreira E."/>
            <person name="Grigg M."/>
            <person name="Lorenzi H."/>
            <person name="Galac M."/>
        </authorList>
    </citation>
    <scope>NUCLEOTIDE SEQUENCE [LARGE SCALE GENOMIC DNA]</scope>
    <source>
        <strain evidence="2 3">EAF2021</strain>
    </source>
</reference>
<comment type="caution">
    <text evidence="2">The sequence shown here is derived from an EMBL/GenBank/DDBJ whole genome shotgun (WGS) entry which is preliminary data.</text>
</comment>
<feature type="domain" description="DDE-1" evidence="1">
    <location>
        <begin position="8"/>
        <end position="42"/>
    </location>
</feature>
<organism evidence="2 3">
    <name type="scientific">Tritrichomonas musculus</name>
    <dbReference type="NCBI Taxonomy" id="1915356"/>
    <lineage>
        <taxon>Eukaryota</taxon>
        <taxon>Metamonada</taxon>
        <taxon>Parabasalia</taxon>
        <taxon>Tritrichomonadida</taxon>
        <taxon>Tritrichomonadidae</taxon>
        <taxon>Tritrichomonas</taxon>
    </lineage>
</organism>
<dbReference type="EMBL" id="JAPFFF010000005">
    <property type="protein sequence ID" value="KAK8888890.1"/>
    <property type="molecule type" value="Genomic_DNA"/>
</dbReference>